<dbReference type="GO" id="GO:0005829">
    <property type="term" value="C:cytosol"/>
    <property type="evidence" value="ECO:0007669"/>
    <property type="project" value="TreeGrafter"/>
</dbReference>
<evidence type="ECO:0000256" key="1">
    <source>
        <dbReference type="ARBA" id="ARBA00023125"/>
    </source>
</evidence>
<proteinExistence type="predicted"/>
<evidence type="ECO:0000313" key="2">
    <source>
        <dbReference type="EMBL" id="MDA3730297.1"/>
    </source>
</evidence>
<comment type="caution">
    <text evidence="2">The sequence shown here is derived from an EMBL/GenBank/DDBJ whole genome shotgun (WGS) entry which is preliminary data.</text>
</comment>
<dbReference type="GO" id="GO:0003677">
    <property type="term" value="F:DNA binding"/>
    <property type="evidence" value="ECO:0007669"/>
    <property type="project" value="UniProtKB-KW"/>
</dbReference>
<organism evidence="2 3">
    <name type="scientific">Holtiella tumoricola</name>
    <dbReference type="NCBI Taxonomy" id="3018743"/>
    <lineage>
        <taxon>Bacteria</taxon>
        <taxon>Bacillati</taxon>
        <taxon>Bacillota</taxon>
        <taxon>Clostridia</taxon>
        <taxon>Lachnospirales</taxon>
        <taxon>Cellulosilyticaceae</taxon>
        <taxon>Holtiella</taxon>
    </lineage>
</organism>
<dbReference type="InterPro" id="IPR036388">
    <property type="entry name" value="WH-like_DNA-bd_sf"/>
</dbReference>
<dbReference type="Pfam" id="PF02082">
    <property type="entry name" value="Rrf2"/>
    <property type="match status" value="1"/>
</dbReference>
<dbReference type="GO" id="GO:0003700">
    <property type="term" value="F:DNA-binding transcription factor activity"/>
    <property type="evidence" value="ECO:0007669"/>
    <property type="project" value="TreeGrafter"/>
</dbReference>
<dbReference type="NCBIfam" id="TIGR00738">
    <property type="entry name" value="rrf2_super"/>
    <property type="match status" value="1"/>
</dbReference>
<reference evidence="2" key="1">
    <citation type="journal article" date="2023" name="Int. J. Syst. Evol. Microbiol.">
        <title>&lt;i&gt;Holtiella tumoricola&lt;/i&gt; gen. nov. sp. nov., isolated from a human clinical sample.</title>
        <authorList>
            <person name="Allen-Vercoe E."/>
            <person name="Daigneault M.C."/>
            <person name="Vancuren S.J."/>
            <person name="Cochrane K."/>
            <person name="O'Neal L.L."/>
            <person name="Sankaranarayanan K."/>
            <person name="Lawson P.A."/>
        </authorList>
    </citation>
    <scope>NUCLEOTIDE SEQUENCE</scope>
    <source>
        <strain evidence="2">CC70A</strain>
    </source>
</reference>
<dbReference type="PROSITE" id="PS51197">
    <property type="entry name" value="HTH_RRF2_2"/>
    <property type="match status" value="1"/>
</dbReference>
<dbReference type="RefSeq" id="WP_271010962.1">
    <property type="nucleotide sequence ID" value="NZ_JAQIFT010000010.1"/>
</dbReference>
<evidence type="ECO:0000313" key="3">
    <source>
        <dbReference type="Proteomes" id="UP001169242"/>
    </source>
</evidence>
<dbReference type="Gene3D" id="1.10.10.10">
    <property type="entry name" value="Winged helix-like DNA-binding domain superfamily/Winged helix DNA-binding domain"/>
    <property type="match status" value="1"/>
</dbReference>
<keyword evidence="3" id="KW-1185">Reference proteome</keyword>
<dbReference type="PANTHER" id="PTHR33221">
    <property type="entry name" value="WINGED HELIX-TURN-HELIX TRANSCRIPTIONAL REGULATOR, RRF2 FAMILY"/>
    <property type="match status" value="1"/>
</dbReference>
<dbReference type="AlphaFoldDB" id="A0AA42DJR2"/>
<dbReference type="EMBL" id="JAQIFT010000010">
    <property type="protein sequence ID" value="MDA3730297.1"/>
    <property type="molecule type" value="Genomic_DNA"/>
</dbReference>
<keyword evidence="1" id="KW-0238">DNA-binding</keyword>
<dbReference type="PANTHER" id="PTHR33221:SF5">
    <property type="entry name" value="HTH-TYPE TRANSCRIPTIONAL REGULATOR ISCR"/>
    <property type="match status" value="1"/>
</dbReference>
<accession>A0AA42DJR2</accession>
<dbReference type="InterPro" id="IPR000944">
    <property type="entry name" value="Tscrpt_reg_Rrf2"/>
</dbReference>
<dbReference type="InterPro" id="IPR036390">
    <property type="entry name" value="WH_DNA-bd_sf"/>
</dbReference>
<dbReference type="Proteomes" id="UP001169242">
    <property type="component" value="Unassembled WGS sequence"/>
</dbReference>
<sequence length="151" mass="17155">MKISLKAQYAIEVMVYLAHLSNGNPIQSKVIASKIGTTENYLEQIFFKLRKADLITSVRGTKGGYLIKQPLEEITVREILMGVDEKMALVPCVGEGSTCNCKLGDICTTKKLWQKMNQSVTRHTQQVTVSQLRDAYLKMLQERYGEVEYYL</sequence>
<dbReference type="SUPFAM" id="SSF46785">
    <property type="entry name" value="Winged helix' DNA-binding domain"/>
    <property type="match status" value="1"/>
</dbReference>
<gene>
    <name evidence="2" type="ORF">PBV87_02110</name>
</gene>
<name>A0AA42DJR2_9FIRM</name>
<protein>
    <submittedName>
        <fullName evidence="2">Rrf2 family transcriptional regulator</fullName>
    </submittedName>
</protein>